<dbReference type="PANTHER" id="PTHR30349:SF94">
    <property type="entry name" value="INTEGRASE_RECOMBINASE HI_1414-RELATED"/>
    <property type="match status" value="1"/>
</dbReference>
<dbReference type="InterPro" id="IPR050090">
    <property type="entry name" value="Tyrosine_recombinase_XerCD"/>
</dbReference>
<evidence type="ECO:0000256" key="3">
    <source>
        <dbReference type="ARBA" id="ARBA00023172"/>
    </source>
</evidence>
<keyword evidence="1" id="KW-0229">DNA integration</keyword>
<gene>
    <name evidence="5" type="ORF">FHY56_11180</name>
</gene>
<evidence type="ECO:0000313" key="5">
    <source>
        <dbReference type="EMBL" id="TPF75259.1"/>
    </source>
</evidence>
<dbReference type="RefSeq" id="WP_140905235.1">
    <property type="nucleotide sequence ID" value="NZ_JBHTMD010000007.1"/>
</dbReference>
<evidence type="ECO:0000256" key="2">
    <source>
        <dbReference type="ARBA" id="ARBA00023125"/>
    </source>
</evidence>
<sequence>MATIRKLRGRWQAQVRRKGIKPRAKSFDTKADAEKWARNLETELDRGGGFIDTRLAEKMTLRELLERYVTEITLQKRSAQTEVYRVRVLMKHEIAYRTLSMLSPSDLAMYRDERLKVVMPSTVLKELNTLAHAIDIGRKEWGVHLIQNPCRMIRRPSPSRGRERRLEDGEEQKLFDAADSARNPYMRSLVIIALETAMRQGEILSLQWTDIDFNRRIAYLEMSKNGESRDIPLSQLALRTLMELKTNTIDQRVFPLTKSAVGQAWEHLRERAGMTDFRFHDLRHEAISRLLEKGLNVIEAATISGHKELRMLQRYSHLRATDLVDRLG</sequence>
<organism evidence="5 6">
    <name type="scientific">Brucella gallinifaecis</name>
    <dbReference type="NCBI Taxonomy" id="215590"/>
    <lineage>
        <taxon>Bacteria</taxon>
        <taxon>Pseudomonadati</taxon>
        <taxon>Pseudomonadota</taxon>
        <taxon>Alphaproteobacteria</taxon>
        <taxon>Hyphomicrobiales</taxon>
        <taxon>Brucellaceae</taxon>
        <taxon>Brucella/Ochrobactrum group</taxon>
        <taxon>Brucella</taxon>
    </lineage>
</organism>
<keyword evidence="2" id="KW-0238">DNA-binding</keyword>
<evidence type="ECO:0000259" key="4">
    <source>
        <dbReference type="PROSITE" id="PS51898"/>
    </source>
</evidence>
<dbReference type="GO" id="GO:0006310">
    <property type="term" value="P:DNA recombination"/>
    <property type="evidence" value="ECO:0007669"/>
    <property type="project" value="UniProtKB-KW"/>
</dbReference>
<dbReference type="SUPFAM" id="SSF56349">
    <property type="entry name" value="DNA breaking-rejoining enzymes"/>
    <property type="match status" value="1"/>
</dbReference>
<keyword evidence="3" id="KW-0233">DNA recombination</keyword>
<dbReference type="Gene3D" id="1.10.150.130">
    <property type="match status" value="1"/>
</dbReference>
<feature type="domain" description="Tyr recombinase" evidence="4">
    <location>
        <begin position="160"/>
        <end position="328"/>
    </location>
</feature>
<keyword evidence="6" id="KW-1185">Reference proteome</keyword>
<accession>A0A502BND5</accession>
<evidence type="ECO:0000256" key="1">
    <source>
        <dbReference type="ARBA" id="ARBA00022908"/>
    </source>
</evidence>
<dbReference type="AlphaFoldDB" id="A0A502BND5"/>
<dbReference type="InterPro" id="IPR002104">
    <property type="entry name" value="Integrase_catalytic"/>
</dbReference>
<dbReference type="EMBL" id="VEWJ01000006">
    <property type="protein sequence ID" value="TPF75259.1"/>
    <property type="molecule type" value="Genomic_DNA"/>
</dbReference>
<dbReference type="PANTHER" id="PTHR30349">
    <property type="entry name" value="PHAGE INTEGRASE-RELATED"/>
    <property type="match status" value="1"/>
</dbReference>
<dbReference type="Gene3D" id="1.10.443.10">
    <property type="entry name" value="Intergrase catalytic core"/>
    <property type="match status" value="1"/>
</dbReference>
<dbReference type="OrthoDB" id="6388170at2"/>
<dbReference type="GO" id="GO:0015074">
    <property type="term" value="P:DNA integration"/>
    <property type="evidence" value="ECO:0007669"/>
    <property type="project" value="UniProtKB-KW"/>
</dbReference>
<dbReference type="PROSITE" id="PS51898">
    <property type="entry name" value="TYR_RECOMBINASE"/>
    <property type="match status" value="1"/>
</dbReference>
<evidence type="ECO:0000313" key="6">
    <source>
        <dbReference type="Proteomes" id="UP000315388"/>
    </source>
</evidence>
<dbReference type="InterPro" id="IPR013762">
    <property type="entry name" value="Integrase-like_cat_sf"/>
</dbReference>
<dbReference type="Pfam" id="PF00589">
    <property type="entry name" value="Phage_integrase"/>
    <property type="match status" value="1"/>
</dbReference>
<protein>
    <submittedName>
        <fullName evidence="5">Site-specific integrase</fullName>
    </submittedName>
</protein>
<dbReference type="CDD" id="cd00796">
    <property type="entry name" value="INT_Rci_Hp1_C"/>
    <property type="match status" value="1"/>
</dbReference>
<dbReference type="Proteomes" id="UP000315388">
    <property type="component" value="Unassembled WGS sequence"/>
</dbReference>
<dbReference type="InterPro" id="IPR010998">
    <property type="entry name" value="Integrase_recombinase_N"/>
</dbReference>
<dbReference type="InterPro" id="IPR011010">
    <property type="entry name" value="DNA_brk_join_enz"/>
</dbReference>
<reference evidence="5 6" key="1">
    <citation type="journal article" date="2003" name="Int. J. Syst. Evol. Microbiol.">
        <title>Towards a standardized format for the description of a novel species (of an established genus): Ochrobactrum gallinifaecis sp. nov.</title>
        <authorList>
            <person name="Kampfer P."/>
            <person name="Buczolits S."/>
            <person name="Albrecht A."/>
            <person name="Busse H.J."/>
            <person name="Stackebrandt E."/>
        </authorList>
    </citation>
    <scope>NUCLEOTIDE SEQUENCE [LARGE SCALE GENOMIC DNA]</scope>
    <source>
        <strain evidence="5 6">ISO 196</strain>
    </source>
</reference>
<proteinExistence type="predicted"/>
<dbReference type="GO" id="GO:0003677">
    <property type="term" value="F:DNA binding"/>
    <property type="evidence" value="ECO:0007669"/>
    <property type="project" value="UniProtKB-KW"/>
</dbReference>
<name>A0A502BND5_9HYPH</name>
<comment type="caution">
    <text evidence="5">The sequence shown here is derived from an EMBL/GenBank/DDBJ whole genome shotgun (WGS) entry which is preliminary data.</text>
</comment>